<organism evidence="2 3">
    <name type="scientific">Heliorestis convoluta</name>
    <dbReference type="NCBI Taxonomy" id="356322"/>
    <lineage>
        <taxon>Bacteria</taxon>
        <taxon>Bacillati</taxon>
        <taxon>Bacillota</taxon>
        <taxon>Clostridia</taxon>
        <taxon>Eubacteriales</taxon>
        <taxon>Heliobacteriaceae</taxon>
        <taxon>Heliorestis</taxon>
    </lineage>
</organism>
<protein>
    <submittedName>
        <fullName evidence="2">GNAT family N-acetyltransferase</fullName>
        <ecNumber evidence="2">2.3.1.-</ecNumber>
    </submittedName>
</protein>
<name>A0A5Q2MWX7_9FIRM</name>
<dbReference type="GO" id="GO:0045150">
    <property type="term" value="P:acetoin catabolic process"/>
    <property type="evidence" value="ECO:0007669"/>
    <property type="project" value="InterPro"/>
</dbReference>
<dbReference type="GO" id="GO:0019152">
    <property type="term" value="F:acetoin dehydrogenase (NAD+) activity"/>
    <property type="evidence" value="ECO:0007669"/>
    <property type="project" value="InterPro"/>
</dbReference>
<dbReference type="PROSITE" id="PS51186">
    <property type="entry name" value="GNAT"/>
    <property type="match status" value="1"/>
</dbReference>
<sequence length="176" mass="20197">MDEGLSAFRPPSEQIEALAEIADLPNGQIILALFEDLIVGYVTFHPPEEFARWAKNQVPGMLEMGAIEVSRQWRSMGISSLLLDVAFGNQSMDDAIVIATEYYWHWDLKGKNMSIWEYQKFLEKHFGRIGLKRVGTDEPDILAHPANMLMARIGPRVPQETVLLFEESLYLNRWLF</sequence>
<dbReference type="SUPFAM" id="SSF55729">
    <property type="entry name" value="Acyl-CoA N-acyltransferases (Nat)"/>
    <property type="match status" value="1"/>
</dbReference>
<dbReference type="EC" id="2.3.1.-" evidence="2"/>
<keyword evidence="2" id="KW-0012">Acyltransferase</keyword>
<keyword evidence="3" id="KW-1185">Reference proteome</keyword>
<dbReference type="InterPro" id="IPR016181">
    <property type="entry name" value="Acyl_CoA_acyltransferase"/>
</dbReference>
<dbReference type="Pfam" id="PF00583">
    <property type="entry name" value="Acetyltransf_1"/>
    <property type="match status" value="1"/>
</dbReference>
<reference evidence="3" key="1">
    <citation type="submission" date="2019-11" db="EMBL/GenBank/DDBJ databases">
        <title>Genome sequence of Heliorestis convoluta strain HH, an alkaliphilic and minimalistic phototrophic bacterium from a soda lake in Egypt.</title>
        <authorList>
            <person name="Dewey E.D."/>
            <person name="Stokes L.M."/>
            <person name="Burchell B.M."/>
            <person name="Shaffer K.N."/>
            <person name="Huntington A.M."/>
            <person name="Baker J.M."/>
            <person name="Nadendla S."/>
            <person name="Giglio M.G."/>
            <person name="Touchman J.W."/>
            <person name="Blankenship R.E."/>
            <person name="Madigan M.T."/>
            <person name="Sattley W.M."/>
        </authorList>
    </citation>
    <scope>NUCLEOTIDE SEQUENCE [LARGE SCALE GENOMIC DNA]</scope>
    <source>
        <strain evidence="3">HH</strain>
    </source>
</reference>
<dbReference type="EMBL" id="CP045875">
    <property type="protein sequence ID" value="QGG46927.1"/>
    <property type="molecule type" value="Genomic_DNA"/>
</dbReference>
<accession>A0A5Q2MWX7</accession>
<dbReference type="GO" id="GO:0016747">
    <property type="term" value="F:acyltransferase activity, transferring groups other than amino-acyl groups"/>
    <property type="evidence" value="ECO:0007669"/>
    <property type="project" value="InterPro"/>
</dbReference>
<proteinExistence type="predicted"/>
<gene>
    <name evidence="2" type="ORF">FTV88_0749</name>
</gene>
<evidence type="ECO:0000259" key="1">
    <source>
        <dbReference type="PROSITE" id="PS51186"/>
    </source>
</evidence>
<evidence type="ECO:0000313" key="2">
    <source>
        <dbReference type="EMBL" id="QGG46927.1"/>
    </source>
</evidence>
<keyword evidence="2" id="KW-0808">Transferase</keyword>
<dbReference type="AlphaFoldDB" id="A0A5Q2MWX7"/>
<dbReference type="PIRSF" id="PIRSF021278">
    <property type="entry name" value="AcuA"/>
    <property type="match status" value="1"/>
</dbReference>
<dbReference type="Gene3D" id="3.40.630.30">
    <property type="match status" value="1"/>
</dbReference>
<dbReference type="InterPro" id="IPR024699">
    <property type="entry name" value="AcuA"/>
</dbReference>
<evidence type="ECO:0000313" key="3">
    <source>
        <dbReference type="Proteomes" id="UP000366051"/>
    </source>
</evidence>
<feature type="domain" description="N-acetyltransferase" evidence="1">
    <location>
        <begin position="1"/>
        <end position="155"/>
    </location>
</feature>
<dbReference type="InterPro" id="IPR000182">
    <property type="entry name" value="GNAT_dom"/>
</dbReference>
<dbReference type="Proteomes" id="UP000366051">
    <property type="component" value="Chromosome"/>
</dbReference>
<dbReference type="KEGG" id="hcv:FTV88_0749"/>